<organism evidence="2 3">
    <name type="scientific">Micromonospora inyonensis</name>
    <dbReference type="NCBI Taxonomy" id="47866"/>
    <lineage>
        <taxon>Bacteria</taxon>
        <taxon>Bacillati</taxon>
        <taxon>Actinomycetota</taxon>
        <taxon>Actinomycetes</taxon>
        <taxon>Micromonosporales</taxon>
        <taxon>Micromonosporaceae</taxon>
        <taxon>Micromonospora</taxon>
    </lineage>
</organism>
<feature type="region of interest" description="Disordered" evidence="1">
    <location>
        <begin position="49"/>
        <end position="106"/>
    </location>
</feature>
<dbReference type="STRING" id="47866.GA0074694_2228"/>
<evidence type="ECO:0000256" key="1">
    <source>
        <dbReference type="SAM" id="MobiDB-lite"/>
    </source>
</evidence>
<reference evidence="3" key="1">
    <citation type="submission" date="2016-06" db="EMBL/GenBank/DDBJ databases">
        <authorList>
            <person name="Varghese N."/>
        </authorList>
    </citation>
    <scope>NUCLEOTIDE SEQUENCE [LARGE SCALE GENOMIC DNA]</scope>
    <source>
        <strain evidence="3">DSM 46123</strain>
    </source>
</reference>
<dbReference type="RefSeq" id="WP_245714641.1">
    <property type="nucleotide sequence ID" value="NZ_FMHU01000001.1"/>
</dbReference>
<accession>A0A1C6RLP1</accession>
<dbReference type="AlphaFoldDB" id="A0A1C6RLP1"/>
<proteinExistence type="predicted"/>
<feature type="compositionally biased region" description="Basic and acidic residues" evidence="1">
    <location>
        <begin position="49"/>
        <end position="105"/>
    </location>
</feature>
<name>A0A1C6RLP1_9ACTN</name>
<gene>
    <name evidence="2" type="ORF">GA0074694_2228</name>
</gene>
<dbReference type="Proteomes" id="UP000198906">
    <property type="component" value="Unassembled WGS sequence"/>
</dbReference>
<protein>
    <submittedName>
        <fullName evidence="2">Uncharacterized protein</fullName>
    </submittedName>
</protein>
<dbReference type="EMBL" id="FMHU01000001">
    <property type="protein sequence ID" value="SCL18071.1"/>
    <property type="molecule type" value="Genomic_DNA"/>
</dbReference>
<evidence type="ECO:0000313" key="3">
    <source>
        <dbReference type="Proteomes" id="UP000198906"/>
    </source>
</evidence>
<keyword evidence="3" id="KW-1185">Reference proteome</keyword>
<sequence length="273" mass="32669">MQLTAFIRWVLHGQTIPHWVRPRYRRIWYPTSESHRRRNLIWTTSRHVDTETRHEAMRQRQDERKRQREEQERRAEQQRQAEAEARRQEEERQREAQRQEQERQRQIRAAGEAARWAEQRRQWEIEAEQARQRREAEERRRQEQARAAEEQRLRQEREEELAAGRWWTGLSSVQIGQLRDAVAEPLWGREATGVEFDPLGVTVDSAYGIAIYVRRRLHGVLRPSPASLGRLPPVVPVYVRNAREAHELVSTGNIDPARVVHFDLPDHEQMSLM</sequence>
<evidence type="ECO:0000313" key="2">
    <source>
        <dbReference type="EMBL" id="SCL18071.1"/>
    </source>
</evidence>